<dbReference type="InterPro" id="IPR014729">
    <property type="entry name" value="Rossmann-like_a/b/a_fold"/>
</dbReference>
<evidence type="ECO:0000259" key="9">
    <source>
        <dbReference type="SMART" id="SM00977"/>
    </source>
</evidence>
<dbReference type="RefSeq" id="WP_046849941.1">
    <property type="nucleotide sequence ID" value="NZ_CP011451.1"/>
</dbReference>
<evidence type="ECO:0000256" key="8">
    <source>
        <dbReference type="HAMAP-Rule" id="MF_01161"/>
    </source>
</evidence>
<keyword evidence="5 8" id="KW-0547">Nucleotide-binding</keyword>
<dbReference type="InterPro" id="IPR011063">
    <property type="entry name" value="TilS/TtcA_N"/>
</dbReference>
<comment type="catalytic activity">
    <reaction evidence="7 8">
        <text>cytidine(34) in tRNA(Ile2) + L-lysine + ATP = lysidine(34) in tRNA(Ile2) + AMP + diphosphate + H(+)</text>
        <dbReference type="Rhea" id="RHEA:43744"/>
        <dbReference type="Rhea" id="RHEA-COMP:10625"/>
        <dbReference type="Rhea" id="RHEA-COMP:10670"/>
        <dbReference type="ChEBI" id="CHEBI:15378"/>
        <dbReference type="ChEBI" id="CHEBI:30616"/>
        <dbReference type="ChEBI" id="CHEBI:32551"/>
        <dbReference type="ChEBI" id="CHEBI:33019"/>
        <dbReference type="ChEBI" id="CHEBI:82748"/>
        <dbReference type="ChEBI" id="CHEBI:83665"/>
        <dbReference type="ChEBI" id="CHEBI:456215"/>
        <dbReference type="EC" id="6.3.4.19"/>
    </reaction>
</comment>
<feature type="domain" description="Lysidine-tRNA(Ile) synthetase C-terminal" evidence="9">
    <location>
        <begin position="374"/>
        <end position="447"/>
    </location>
</feature>
<dbReference type="GO" id="GO:0005737">
    <property type="term" value="C:cytoplasm"/>
    <property type="evidence" value="ECO:0007669"/>
    <property type="project" value="UniProtKB-SubCell"/>
</dbReference>
<sequence length="453" mass="50860">MANLRKSRPNTILEWVECILRAQVGGKDHLVVALSGGVDSVVLLHLLHTLSSSMTFRLSAVHVEHGISAYAGQWSDFCQNQCGALGIPIQIFRLKVQKVPQVSLEAAARQARYQVFNSIGADYIVLAHHQDDQAETLLLQLLRGAGVKGLAGMPVVRKLASRSAIRLLRPLLSVSRETILQYARQHHLSWVDDESNSDTAYNRNFLRHVIFPLLEQRFPAYRETCSRASHHLGEAAHLLDELAGIDSQCAMTAGKLHLFGLRQLSFSRAKNLLRYLFSQHGAIQPNSLKLEEILRQLLSAKADTKLHLVFGEVEIRCFKGLVNIQSKRIPSEINVPLVWRGEYRWVIEPLGGTIEWIQQQGMGINPTELIKKPVTVRLRAGGERFQPDCKRPRRSLKKMLQEAALPPWERGTLPLLFSGEQLVWVPGIGVDCAFQALPGELGWVLTWQPHKVD</sequence>
<evidence type="ECO:0000256" key="4">
    <source>
        <dbReference type="ARBA" id="ARBA00022694"/>
    </source>
</evidence>
<dbReference type="Gene3D" id="3.40.50.620">
    <property type="entry name" value="HUPs"/>
    <property type="match status" value="1"/>
</dbReference>
<dbReference type="PANTHER" id="PTHR43033:SF1">
    <property type="entry name" value="TRNA(ILE)-LYSIDINE SYNTHASE-RELATED"/>
    <property type="match status" value="1"/>
</dbReference>
<keyword evidence="2 8" id="KW-0963">Cytoplasm</keyword>
<comment type="domain">
    <text evidence="8">The N-terminal region contains the highly conserved SGGXDS motif, predicted to be a P-loop motif involved in ATP binding.</text>
</comment>
<reference evidence="12" key="1">
    <citation type="submission" date="2015-05" db="EMBL/GenBank/DDBJ databases">
        <title>Draft genome of Nitrosomonas communis strain Nm2.</title>
        <authorList>
            <person name="Kozlowski J.A."/>
            <person name="Kits K.D."/>
            <person name="Stein L.Y."/>
        </authorList>
    </citation>
    <scope>NUCLEOTIDE SEQUENCE [LARGE SCALE GENOMIC DNA]</scope>
    <source>
        <strain evidence="12">Nm2</strain>
    </source>
</reference>
<dbReference type="InterPro" id="IPR012795">
    <property type="entry name" value="tRNA_Ile_lys_synt_N"/>
</dbReference>
<dbReference type="EC" id="6.3.4.19" evidence="8"/>
<organism evidence="10 12">
    <name type="scientific">Nitrosomonas communis</name>
    <dbReference type="NCBI Taxonomy" id="44574"/>
    <lineage>
        <taxon>Bacteria</taxon>
        <taxon>Pseudomonadati</taxon>
        <taxon>Pseudomonadota</taxon>
        <taxon>Betaproteobacteria</taxon>
        <taxon>Nitrosomonadales</taxon>
        <taxon>Nitrosomonadaceae</taxon>
        <taxon>Nitrosomonas</taxon>
    </lineage>
</organism>
<evidence type="ECO:0000256" key="7">
    <source>
        <dbReference type="ARBA" id="ARBA00048539"/>
    </source>
</evidence>
<dbReference type="SMART" id="SM00977">
    <property type="entry name" value="TilS_C"/>
    <property type="match status" value="1"/>
</dbReference>
<evidence type="ECO:0000256" key="2">
    <source>
        <dbReference type="ARBA" id="ARBA00022490"/>
    </source>
</evidence>
<dbReference type="Pfam" id="PF11734">
    <property type="entry name" value="TilS_C"/>
    <property type="match status" value="1"/>
</dbReference>
<dbReference type="Proteomes" id="UP000324176">
    <property type="component" value="Unassembled WGS sequence"/>
</dbReference>
<evidence type="ECO:0000256" key="5">
    <source>
        <dbReference type="ARBA" id="ARBA00022741"/>
    </source>
</evidence>
<dbReference type="PATRIC" id="fig|44574.3.peg.2121"/>
<dbReference type="CDD" id="cd01992">
    <property type="entry name" value="TilS_N"/>
    <property type="match status" value="1"/>
</dbReference>
<evidence type="ECO:0000313" key="10">
    <source>
        <dbReference type="EMBL" id="AKH37871.1"/>
    </source>
</evidence>
<keyword evidence="12" id="KW-1185">Reference proteome</keyword>
<evidence type="ECO:0000256" key="3">
    <source>
        <dbReference type="ARBA" id="ARBA00022598"/>
    </source>
</evidence>
<keyword evidence="4 8" id="KW-0819">tRNA processing</keyword>
<proteinExistence type="inferred from homology"/>
<evidence type="ECO:0000313" key="12">
    <source>
        <dbReference type="Proteomes" id="UP000034156"/>
    </source>
</evidence>
<name>A0A0F7KEF9_9PROT</name>
<dbReference type="GO" id="GO:0005524">
    <property type="term" value="F:ATP binding"/>
    <property type="evidence" value="ECO:0007669"/>
    <property type="project" value="UniProtKB-UniRule"/>
</dbReference>
<dbReference type="InterPro" id="IPR012094">
    <property type="entry name" value="tRNA_Ile_lys_synt"/>
</dbReference>
<protein>
    <recommendedName>
        <fullName evidence="8">tRNA(Ile)-lysidine synthase</fullName>
        <ecNumber evidence="8">6.3.4.19</ecNumber>
    </recommendedName>
    <alternativeName>
        <fullName evidence="8">tRNA(Ile)-2-lysyl-cytidine synthase</fullName>
    </alternativeName>
    <alternativeName>
        <fullName evidence="8">tRNA(Ile)-lysidine synthetase</fullName>
    </alternativeName>
</protein>
<dbReference type="Pfam" id="PF09179">
    <property type="entry name" value="TilS"/>
    <property type="match status" value="1"/>
</dbReference>
<dbReference type="EMBL" id="VNHT01000005">
    <property type="protein sequence ID" value="TYP92846.1"/>
    <property type="molecule type" value="Genomic_DNA"/>
</dbReference>
<dbReference type="Pfam" id="PF01171">
    <property type="entry name" value="ATP_bind_3"/>
    <property type="match status" value="1"/>
</dbReference>
<dbReference type="SUPFAM" id="SSF56037">
    <property type="entry name" value="PheT/TilS domain"/>
    <property type="match status" value="1"/>
</dbReference>
<dbReference type="OrthoDB" id="9807403at2"/>
<dbReference type="HAMAP" id="MF_01161">
    <property type="entry name" value="tRNA_Ile_lys_synt"/>
    <property type="match status" value="1"/>
</dbReference>
<accession>A0A0F7KEF9</accession>
<dbReference type="AlphaFoldDB" id="A0A0F7KEF9"/>
<comment type="function">
    <text evidence="8">Ligates lysine onto the cytidine present at position 34 of the AUA codon-specific tRNA(Ile) that contains the anticodon CAU, in an ATP-dependent manner. Cytidine is converted to lysidine, thus changing the amino acid specificity of the tRNA from methionine to isoleucine.</text>
</comment>
<evidence type="ECO:0000313" key="13">
    <source>
        <dbReference type="Proteomes" id="UP000324176"/>
    </source>
</evidence>
<dbReference type="GO" id="GO:0032267">
    <property type="term" value="F:tRNA(Ile)-lysidine synthase activity"/>
    <property type="evidence" value="ECO:0007669"/>
    <property type="project" value="UniProtKB-EC"/>
</dbReference>
<dbReference type="GO" id="GO:0006400">
    <property type="term" value="P:tRNA modification"/>
    <property type="evidence" value="ECO:0007669"/>
    <property type="project" value="UniProtKB-UniRule"/>
</dbReference>
<dbReference type="KEGG" id="nco:AAW31_08685"/>
<comment type="subcellular location">
    <subcellularLocation>
        <location evidence="1 8">Cytoplasm</location>
    </subcellularLocation>
</comment>
<comment type="similarity">
    <text evidence="8">Belongs to the tRNA(Ile)-lysidine synthase family.</text>
</comment>
<keyword evidence="6 8" id="KW-0067">ATP-binding</keyword>
<evidence type="ECO:0000256" key="6">
    <source>
        <dbReference type="ARBA" id="ARBA00022840"/>
    </source>
</evidence>
<evidence type="ECO:0000313" key="11">
    <source>
        <dbReference type="EMBL" id="TYP92846.1"/>
    </source>
</evidence>
<dbReference type="Gene3D" id="1.20.59.20">
    <property type="match status" value="1"/>
</dbReference>
<dbReference type="NCBIfam" id="TIGR02432">
    <property type="entry name" value="lysidine_TilS_N"/>
    <property type="match status" value="1"/>
</dbReference>
<feature type="binding site" evidence="8">
    <location>
        <begin position="35"/>
        <end position="40"/>
    </location>
    <ligand>
        <name>ATP</name>
        <dbReference type="ChEBI" id="CHEBI:30616"/>
    </ligand>
</feature>
<dbReference type="NCBIfam" id="TIGR02433">
    <property type="entry name" value="lysidine_TilS_C"/>
    <property type="match status" value="1"/>
</dbReference>
<reference evidence="11 13" key="3">
    <citation type="submission" date="2019-07" db="EMBL/GenBank/DDBJ databases">
        <title>Active sludge and wastewater microbial communities from Klosterneuburg, Austria.</title>
        <authorList>
            <person name="Wagner M."/>
        </authorList>
    </citation>
    <scope>NUCLEOTIDE SEQUENCE [LARGE SCALE GENOMIC DNA]</scope>
    <source>
        <strain evidence="11 13">Nm2</strain>
    </source>
</reference>
<dbReference type="InterPro" id="IPR015262">
    <property type="entry name" value="tRNA_Ile_lys_synt_subst-bd"/>
</dbReference>
<gene>
    <name evidence="8" type="primary">tilS</name>
    <name evidence="10" type="ORF">AAW31_08685</name>
    <name evidence="11" type="ORF">BCL69_100545</name>
</gene>
<dbReference type="PANTHER" id="PTHR43033">
    <property type="entry name" value="TRNA(ILE)-LYSIDINE SYNTHASE-RELATED"/>
    <property type="match status" value="1"/>
</dbReference>
<dbReference type="SUPFAM" id="SSF82829">
    <property type="entry name" value="MesJ substrate recognition domain-like"/>
    <property type="match status" value="1"/>
</dbReference>
<keyword evidence="3 8" id="KW-0436">Ligase</keyword>
<reference evidence="10 12" key="2">
    <citation type="journal article" date="2016" name="Genome Announc.">
        <title>Genome Sequence of Nitrosomonas communis Strain Nm2, a Mesophilic Ammonia-Oxidizing Bacterium Isolated from Mediterranean Soil.</title>
        <authorList>
            <person name="Kozlowski J.A."/>
            <person name="Kits K.D."/>
            <person name="Stein L.Y."/>
        </authorList>
    </citation>
    <scope>NUCLEOTIDE SEQUENCE [LARGE SCALE GENOMIC DNA]</scope>
    <source>
        <strain evidence="10 12">Nm2</strain>
    </source>
</reference>
<dbReference type="Proteomes" id="UP000034156">
    <property type="component" value="Chromosome"/>
</dbReference>
<dbReference type="EMBL" id="CP011451">
    <property type="protein sequence ID" value="AKH37871.1"/>
    <property type="molecule type" value="Genomic_DNA"/>
</dbReference>
<evidence type="ECO:0000256" key="1">
    <source>
        <dbReference type="ARBA" id="ARBA00004496"/>
    </source>
</evidence>
<dbReference type="SUPFAM" id="SSF52402">
    <property type="entry name" value="Adenine nucleotide alpha hydrolases-like"/>
    <property type="match status" value="1"/>
</dbReference>
<dbReference type="InterPro" id="IPR012796">
    <property type="entry name" value="Lysidine-tRNA-synth_C"/>
</dbReference>